<evidence type="ECO:0000256" key="5">
    <source>
        <dbReference type="RuleBase" id="RU367076"/>
    </source>
</evidence>
<keyword evidence="4 5" id="KW-0539">Nucleus</keyword>
<organism evidence="8 9">
    <name type="scientific">Rhizoctonia solani</name>
    <dbReference type="NCBI Taxonomy" id="456999"/>
    <lineage>
        <taxon>Eukaryota</taxon>
        <taxon>Fungi</taxon>
        <taxon>Dikarya</taxon>
        <taxon>Basidiomycota</taxon>
        <taxon>Agaricomycotina</taxon>
        <taxon>Agaricomycetes</taxon>
        <taxon>Cantharellales</taxon>
        <taxon>Ceratobasidiaceae</taxon>
        <taxon>Rhizoctonia</taxon>
    </lineage>
</organism>
<dbReference type="PANTHER" id="PTHR12949:SF0">
    <property type="entry name" value="DNA-DIRECTED RNA POLYMERASE III SUBUNIT RPC3"/>
    <property type="match status" value="1"/>
</dbReference>
<evidence type="ECO:0000256" key="6">
    <source>
        <dbReference type="SAM" id="MobiDB-lite"/>
    </source>
</evidence>
<protein>
    <recommendedName>
        <fullName evidence="5">DNA-directed RNA polymerase III subunit RPC3</fullName>
        <shortName evidence="5">RNA polymerase III subunit C3</shortName>
    </recommendedName>
</protein>
<comment type="function">
    <text evidence="5">DNA-dependent RNA polymerase catalyzes the transcription of DNA into RNA using the four ribonucleoside triphosphates as substrates. Specific core component of RNA polymerase III which synthesizes small RNAs, such as 5S rRNA and tRNAs.</text>
</comment>
<evidence type="ECO:0000256" key="2">
    <source>
        <dbReference type="ARBA" id="ARBA00022478"/>
    </source>
</evidence>
<comment type="subunit">
    <text evidence="5">Component of the RNA polymerase III (Pol III) complex consisting of 17 subunits.</text>
</comment>
<evidence type="ECO:0000259" key="7">
    <source>
        <dbReference type="Pfam" id="PF22536"/>
    </source>
</evidence>
<dbReference type="GO" id="GO:0003697">
    <property type="term" value="F:single-stranded DNA binding"/>
    <property type="evidence" value="ECO:0007669"/>
    <property type="project" value="UniProtKB-UniRule"/>
</dbReference>
<dbReference type="InterPro" id="IPR039748">
    <property type="entry name" value="RPC3"/>
</dbReference>
<dbReference type="AlphaFoldDB" id="A0A0K6GA23"/>
<evidence type="ECO:0000313" key="9">
    <source>
        <dbReference type="Proteomes" id="UP000044841"/>
    </source>
</evidence>
<feature type="region of interest" description="Disordered" evidence="6">
    <location>
        <begin position="1"/>
        <end position="36"/>
    </location>
</feature>
<feature type="compositionally biased region" description="Basic and acidic residues" evidence="6">
    <location>
        <begin position="166"/>
        <end position="184"/>
    </location>
</feature>
<keyword evidence="9" id="KW-1185">Reference proteome</keyword>
<evidence type="ECO:0000256" key="3">
    <source>
        <dbReference type="ARBA" id="ARBA00023163"/>
    </source>
</evidence>
<dbReference type="Pfam" id="PF22536">
    <property type="entry name" value="WHD_POLR3C"/>
    <property type="match status" value="1"/>
</dbReference>
<feature type="domain" description="DNA-directed RNA polymerase III subunit RPC3 winged-helix" evidence="7">
    <location>
        <begin position="64"/>
        <end position="118"/>
    </location>
</feature>
<keyword evidence="3 5" id="KW-0804">Transcription</keyword>
<dbReference type="Proteomes" id="UP000044841">
    <property type="component" value="Unassembled WGS sequence"/>
</dbReference>
<dbReference type="PANTHER" id="PTHR12949">
    <property type="entry name" value="RNA POLYMERASE III DNA DIRECTED -RELATED"/>
    <property type="match status" value="1"/>
</dbReference>
<gene>
    <name evidence="8" type="ORF">RSOLAG22IIIB_11595</name>
</gene>
<proteinExistence type="inferred from homology"/>
<sequence length="184" mass="20289">MTQPDEIRSDNPTPWGAASTFLSSSGGSEGGGLPLNSKLKRGVVGAARDKRGGPCVHSSNFGRKWELHEYKIAKVAMLVPDDVRMPINIFSTANILALQTVPKSADGQPARTVYLWYIDSARANATVLTLLHATLANVVERLDREKEQARSILDKLDISEIDEDESRFNPSERENLKGWETKRG</sequence>
<dbReference type="Gene3D" id="1.10.10.10">
    <property type="entry name" value="Winged helix-like DNA-binding domain superfamily/Winged helix DNA-binding domain"/>
    <property type="match status" value="1"/>
</dbReference>
<keyword evidence="2 5" id="KW-0240">DNA-directed RNA polymerase</keyword>
<evidence type="ECO:0000256" key="1">
    <source>
        <dbReference type="ARBA" id="ARBA00004123"/>
    </source>
</evidence>
<dbReference type="GO" id="GO:0005666">
    <property type="term" value="C:RNA polymerase III complex"/>
    <property type="evidence" value="ECO:0007669"/>
    <property type="project" value="UniProtKB-UniRule"/>
</dbReference>
<dbReference type="EMBL" id="CYGV01001517">
    <property type="protein sequence ID" value="CUA75234.1"/>
    <property type="molecule type" value="Genomic_DNA"/>
</dbReference>
<name>A0A0K6GA23_9AGAM</name>
<reference evidence="8 9" key="1">
    <citation type="submission" date="2015-07" db="EMBL/GenBank/DDBJ databases">
        <authorList>
            <person name="Noorani M."/>
        </authorList>
    </citation>
    <scope>NUCLEOTIDE SEQUENCE [LARGE SCALE GENOMIC DNA]</scope>
    <source>
        <strain evidence="8">BBA 69670</strain>
    </source>
</reference>
<accession>A0A0K6GA23</accession>
<evidence type="ECO:0000313" key="8">
    <source>
        <dbReference type="EMBL" id="CUA75234.1"/>
    </source>
</evidence>
<dbReference type="InterPro" id="IPR055207">
    <property type="entry name" value="POLR3C_WHD"/>
</dbReference>
<feature type="region of interest" description="Disordered" evidence="6">
    <location>
        <begin position="164"/>
        <end position="184"/>
    </location>
</feature>
<comment type="similarity">
    <text evidence="5">Belongs to the RNA polymerase beta chain family.</text>
</comment>
<comment type="subcellular location">
    <subcellularLocation>
        <location evidence="1 5">Nucleus</location>
    </subcellularLocation>
</comment>
<dbReference type="InterPro" id="IPR036388">
    <property type="entry name" value="WH-like_DNA-bd_sf"/>
</dbReference>
<evidence type="ECO:0000256" key="4">
    <source>
        <dbReference type="ARBA" id="ARBA00023242"/>
    </source>
</evidence>